<dbReference type="GO" id="GO:0003824">
    <property type="term" value="F:catalytic activity"/>
    <property type="evidence" value="ECO:0007669"/>
    <property type="project" value="UniProtKB-ARBA"/>
</dbReference>
<protein>
    <submittedName>
        <fullName evidence="2">Enoyl-CoA hydratase</fullName>
    </submittedName>
</protein>
<name>A0A917EI54_9RHOB</name>
<sequence length="308" mass="33230">MRHAPGPQERCRTVTFQTITTTTDAGVMTVTLNRPDRLNAFTRRMMEELMTALDHADADDAVRAVIVTGAGRGFCAGVDLDDDDAFTAARVDPKATDPAIWADPANRDMGGMLTLRLFNCLKPVIAAVNGPAVGIGATMQLAMDFRLASDTARFGFVFARRGIVPEAASAWFLPRLVGMAQAMEWCMTGRVFPATEALSGGLVRSVHAPDDLLPAARALAQEIATNTAPVSVALTRQMLWRMAGADHPMQAHRIDSRGIAARSSSADAAEGVASFLEKRPADFPDRVSADMPGFFPWWTEPAWEEEPA</sequence>
<gene>
    <name evidence="2" type="ORF">GCM10011360_37890</name>
</gene>
<evidence type="ECO:0000313" key="2">
    <source>
        <dbReference type="EMBL" id="GGE47084.1"/>
    </source>
</evidence>
<accession>A0A917EI54</accession>
<dbReference type="AlphaFoldDB" id="A0A917EI54"/>
<dbReference type="InterPro" id="IPR029045">
    <property type="entry name" value="ClpP/crotonase-like_dom_sf"/>
</dbReference>
<evidence type="ECO:0000256" key="1">
    <source>
        <dbReference type="ARBA" id="ARBA00005254"/>
    </source>
</evidence>
<reference evidence="3" key="1">
    <citation type="journal article" date="2019" name="Int. J. Syst. Evol. Microbiol.">
        <title>The Global Catalogue of Microorganisms (GCM) 10K type strain sequencing project: providing services to taxonomists for standard genome sequencing and annotation.</title>
        <authorList>
            <consortium name="The Broad Institute Genomics Platform"/>
            <consortium name="The Broad Institute Genome Sequencing Center for Infectious Disease"/>
            <person name="Wu L."/>
            <person name="Ma J."/>
        </authorList>
    </citation>
    <scope>NUCLEOTIDE SEQUENCE [LARGE SCALE GENOMIC DNA]</scope>
    <source>
        <strain evidence="3">CGMCC 1.12664</strain>
    </source>
</reference>
<comment type="similarity">
    <text evidence="1">Belongs to the enoyl-CoA hydratase/isomerase family.</text>
</comment>
<dbReference type="InterPro" id="IPR001753">
    <property type="entry name" value="Enoyl-CoA_hydra/iso"/>
</dbReference>
<comment type="caution">
    <text evidence="2">The sequence shown here is derived from an EMBL/GenBank/DDBJ whole genome shotgun (WGS) entry which is preliminary data.</text>
</comment>
<dbReference type="CDD" id="cd06558">
    <property type="entry name" value="crotonase-like"/>
    <property type="match status" value="1"/>
</dbReference>
<proteinExistence type="inferred from homology"/>
<dbReference type="EMBL" id="BMFJ01000002">
    <property type="protein sequence ID" value="GGE47084.1"/>
    <property type="molecule type" value="Genomic_DNA"/>
</dbReference>
<dbReference type="Gene3D" id="3.90.226.10">
    <property type="entry name" value="2-enoyl-CoA Hydratase, Chain A, domain 1"/>
    <property type="match status" value="1"/>
</dbReference>
<organism evidence="2 3">
    <name type="scientific">Primorskyibacter flagellatus</name>
    <dbReference type="NCBI Taxonomy" id="1387277"/>
    <lineage>
        <taxon>Bacteria</taxon>
        <taxon>Pseudomonadati</taxon>
        <taxon>Pseudomonadota</taxon>
        <taxon>Alphaproteobacteria</taxon>
        <taxon>Rhodobacterales</taxon>
        <taxon>Roseobacteraceae</taxon>
        <taxon>Primorskyibacter</taxon>
    </lineage>
</organism>
<dbReference type="Gene3D" id="1.10.12.10">
    <property type="entry name" value="Lyase 2-enoyl-coa Hydratase, Chain A, domain 2"/>
    <property type="match status" value="1"/>
</dbReference>
<keyword evidence="3" id="KW-1185">Reference proteome</keyword>
<evidence type="ECO:0000313" key="3">
    <source>
        <dbReference type="Proteomes" id="UP000612855"/>
    </source>
</evidence>
<dbReference type="SUPFAM" id="SSF52096">
    <property type="entry name" value="ClpP/crotonase"/>
    <property type="match status" value="1"/>
</dbReference>
<dbReference type="PANTHER" id="PTHR43684">
    <property type="match status" value="1"/>
</dbReference>
<dbReference type="Proteomes" id="UP000612855">
    <property type="component" value="Unassembled WGS sequence"/>
</dbReference>
<dbReference type="InterPro" id="IPR014748">
    <property type="entry name" value="Enoyl-CoA_hydra_C"/>
</dbReference>
<dbReference type="PANTHER" id="PTHR43684:SF4">
    <property type="entry name" value="ENOYL-COA HYDRATASE_ISOMERASE FAMILY PROTEIN (AFU_ORTHOLOGUE AFUA_1G01890)"/>
    <property type="match status" value="1"/>
</dbReference>
<dbReference type="NCBIfam" id="NF006109">
    <property type="entry name" value="PRK08260.1"/>
    <property type="match status" value="1"/>
</dbReference>
<dbReference type="Pfam" id="PF00378">
    <property type="entry name" value="ECH_1"/>
    <property type="match status" value="1"/>
</dbReference>
<dbReference type="InterPro" id="IPR051053">
    <property type="entry name" value="ECH/Chromodomain_protein"/>
</dbReference>